<reference evidence="4 5" key="1">
    <citation type="submission" date="2018-04" db="EMBL/GenBank/DDBJ databases">
        <title>Sphingobacterium sp. M46 Genome.</title>
        <authorList>
            <person name="Cheng J."/>
            <person name="Li Y."/>
        </authorList>
    </citation>
    <scope>NUCLEOTIDE SEQUENCE [LARGE SCALE GENOMIC DNA]</scope>
    <source>
        <strain evidence="4 5">M46</strain>
    </source>
</reference>
<evidence type="ECO:0000313" key="5">
    <source>
        <dbReference type="Proteomes" id="UP000250831"/>
    </source>
</evidence>
<dbReference type="AlphaFoldDB" id="A0A363NTM7"/>
<evidence type="ECO:0000313" key="4">
    <source>
        <dbReference type="EMBL" id="PUV24100.1"/>
    </source>
</evidence>
<dbReference type="NCBIfam" id="TIGR02464">
    <property type="entry name" value="ribofla_fusion"/>
    <property type="match status" value="1"/>
</dbReference>
<protein>
    <submittedName>
        <fullName evidence="4">DUF1768 domain-containing protein</fullName>
    </submittedName>
</protein>
<dbReference type="OrthoDB" id="67297at2"/>
<evidence type="ECO:0000256" key="2">
    <source>
        <dbReference type="ARBA" id="ARBA00000751"/>
    </source>
</evidence>
<dbReference type="SUPFAM" id="SSF143990">
    <property type="entry name" value="YbiA-like"/>
    <property type="match status" value="1"/>
</dbReference>
<dbReference type="Proteomes" id="UP000250831">
    <property type="component" value="Unassembled WGS sequence"/>
</dbReference>
<evidence type="ECO:0000259" key="3">
    <source>
        <dbReference type="Pfam" id="PF08719"/>
    </source>
</evidence>
<organism evidence="4 5">
    <name type="scientific">Sphingobacterium athyrii</name>
    <dbReference type="NCBI Taxonomy" id="2152717"/>
    <lineage>
        <taxon>Bacteria</taxon>
        <taxon>Pseudomonadati</taxon>
        <taxon>Bacteroidota</taxon>
        <taxon>Sphingobacteriia</taxon>
        <taxon>Sphingobacteriales</taxon>
        <taxon>Sphingobacteriaceae</taxon>
        <taxon>Sphingobacterium</taxon>
    </lineage>
</organism>
<evidence type="ECO:0000256" key="1">
    <source>
        <dbReference type="ARBA" id="ARBA00000022"/>
    </source>
</evidence>
<keyword evidence="5" id="KW-1185">Reference proteome</keyword>
<feature type="domain" description="NADAR" evidence="3">
    <location>
        <begin position="19"/>
        <end position="162"/>
    </location>
</feature>
<comment type="catalytic activity">
    <reaction evidence="2">
        <text>2,5-diamino-6-hydroxy-4-(5-phosphoribosylamino)-pyrimidine + H2O = 2,5,6-triamino-4-hydroxypyrimidine + D-ribose 5-phosphate</text>
        <dbReference type="Rhea" id="RHEA:23436"/>
        <dbReference type="ChEBI" id="CHEBI:15377"/>
        <dbReference type="ChEBI" id="CHEBI:58614"/>
        <dbReference type="ChEBI" id="CHEBI:78346"/>
        <dbReference type="ChEBI" id="CHEBI:137796"/>
    </reaction>
</comment>
<sequence length="209" mass="24585">MSMESNKYNTYHIDSVVMFSKTNEEFGELSNMSSKFPLFINDIIIPSSEALYQAMRYSLFPKAQNEILIQKSPMTAKMISKKYLYYTRQDWDLIKLKIMRWVLEVKLSQHWNKLSPILKETAGKSIVELSHKDQYWGVKNMGNGDLVGSNYLGRLWMDLREKYVLKDQKLECVDPLKIAGFRLYDFEIDTICNEGHFLSDEEDQLYLFA</sequence>
<gene>
    <name evidence="4" type="ORF">DCO56_12070</name>
</gene>
<dbReference type="InterPro" id="IPR037238">
    <property type="entry name" value="YbiA-like_sf"/>
</dbReference>
<name>A0A363NTM7_9SPHI</name>
<dbReference type="EMBL" id="QCXX01000003">
    <property type="protein sequence ID" value="PUV24100.1"/>
    <property type="molecule type" value="Genomic_DNA"/>
</dbReference>
<proteinExistence type="predicted"/>
<accession>A0A363NTM7</accession>
<comment type="caution">
    <text evidence="4">The sequence shown here is derived from an EMBL/GenBank/DDBJ whole genome shotgun (WGS) entry which is preliminary data.</text>
</comment>
<dbReference type="Gene3D" id="1.10.357.40">
    <property type="entry name" value="YbiA-like"/>
    <property type="match status" value="1"/>
</dbReference>
<dbReference type="InterPro" id="IPR012816">
    <property type="entry name" value="NADAR"/>
</dbReference>
<dbReference type="CDD" id="cd15457">
    <property type="entry name" value="NADAR"/>
    <property type="match status" value="1"/>
</dbReference>
<comment type="catalytic activity">
    <reaction evidence="1">
        <text>5-amino-6-(5-phospho-D-ribosylamino)uracil + H2O = 5,6-diaminouracil + D-ribose 5-phosphate</text>
        <dbReference type="Rhea" id="RHEA:55020"/>
        <dbReference type="ChEBI" id="CHEBI:15377"/>
        <dbReference type="ChEBI" id="CHEBI:46252"/>
        <dbReference type="ChEBI" id="CHEBI:58453"/>
        <dbReference type="ChEBI" id="CHEBI:78346"/>
    </reaction>
</comment>
<dbReference type="Pfam" id="PF08719">
    <property type="entry name" value="NADAR"/>
    <property type="match status" value="1"/>
</dbReference>